<dbReference type="PROSITE" id="PS50294">
    <property type="entry name" value="WD_REPEATS_REGION"/>
    <property type="match status" value="6"/>
</dbReference>
<feature type="repeat" description="WD" evidence="3">
    <location>
        <begin position="20"/>
        <end position="61"/>
    </location>
</feature>
<gene>
    <name evidence="4" type="ORF">CY34DRAFT_732688</name>
</gene>
<dbReference type="InParanoid" id="A0A0D0BR25"/>
<feature type="repeat" description="WD" evidence="3">
    <location>
        <begin position="238"/>
        <end position="273"/>
    </location>
</feature>
<dbReference type="SUPFAM" id="SSF50978">
    <property type="entry name" value="WD40 repeat-like"/>
    <property type="match status" value="1"/>
</dbReference>
<evidence type="ECO:0000256" key="3">
    <source>
        <dbReference type="PROSITE-ProRule" id="PRU00221"/>
    </source>
</evidence>
<evidence type="ECO:0008006" key="6">
    <source>
        <dbReference type="Google" id="ProtNLM"/>
    </source>
</evidence>
<feature type="repeat" description="WD" evidence="3">
    <location>
        <begin position="281"/>
        <end position="314"/>
    </location>
</feature>
<reference evidence="4 5" key="1">
    <citation type="submission" date="2014-04" db="EMBL/GenBank/DDBJ databases">
        <authorList>
            <consortium name="DOE Joint Genome Institute"/>
            <person name="Kuo A."/>
            <person name="Ruytinx J."/>
            <person name="Rineau F."/>
            <person name="Colpaert J."/>
            <person name="Kohler A."/>
            <person name="Nagy L.G."/>
            <person name="Floudas D."/>
            <person name="Copeland A."/>
            <person name="Barry K.W."/>
            <person name="Cichocki N."/>
            <person name="Veneault-Fourrey C."/>
            <person name="LaButti K."/>
            <person name="Lindquist E.A."/>
            <person name="Lipzen A."/>
            <person name="Lundell T."/>
            <person name="Morin E."/>
            <person name="Murat C."/>
            <person name="Sun H."/>
            <person name="Tunlid A."/>
            <person name="Henrissat B."/>
            <person name="Grigoriev I.V."/>
            <person name="Hibbett D.S."/>
            <person name="Martin F."/>
            <person name="Nordberg H.P."/>
            <person name="Cantor M.N."/>
            <person name="Hua S.X."/>
        </authorList>
    </citation>
    <scope>NUCLEOTIDE SEQUENCE [LARGE SCALE GENOMIC DNA]</scope>
    <source>
        <strain evidence="4 5">UH-Slu-Lm8-n1</strain>
    </source>
</reference>
<proteinExistence type="predicted"/>
<reference evidence="5" key="2">
    <citation type="submission" date="2015-01" db="EMBL/GenBank/DDBJ databases">
        <title>Evolutionary Origins and Diversification of the Mycorrhizal Mutualists.</title>
        <authorList>
            <consortium name="DOE Joint Genome Institute"/>
            <consortium name="Mycorrhizal Genomics Consortium"/>
            <person name="Kohler A."/>
            <person name="Kuo A."/>
            <person name="Nagy L.G."/>
            <person name="Floudas D."/>
            <person name="Copeland A."/>
            <person name="Barry K.W."/>
            <person name="Cichocki N."/>
            <person name="Veneault-Fourrey C."/>
            <person name="LaButti K."/>
            <person name="Lindquist E.A."/>
            <person name="Lipzen A."/>
            <person name="Lundell T."/>
            <person name="Morin E."/>
            <person name="Murat C."/>
            <person name="Riley R."/>
            <person name="Ohm R."/>
            <person name="Sun H."/>
            <person name="Tunlid A."/>
            <person name="Henrissat B."/>
            <person name="Grigoriev I.V."/>
            <person name="Hibbett D.S."/>
            <person name="Martin F."/>
        </authorList>
    </citation>
    <scope>NUCLEOTIDE SEQUENCE [LARGE SCALE GENOMIC DNA]</scope>
    <source>
        <strain evidence="5">UH-Slu-Lm8-n1</strain>
    </source>
</reference>
<keyword evidence="2" id="KW-0677">Repeat</keyword>
<dbReference type="PROSITE" id="PS00678">
    <property type="entry name" value="WD_REPEATS_1"/>
    <property type="match status" value="4"/>
</dbReference>
<dbReference type="CDD" id="cd00200">
    <property type="entry name" value="WD40"/>
    <property type="match status" value="1"/>
</dbReference>
<dbReference type="SMART" id="SM00320">
    <property type="entry name" value="WD40"/>
    <property type="match status" value="7"/>
</dbReference>
<organism evidence="4 5">
    <name type="scientific">Suillus luteus UH-Slu-Lm8-n1</name>
    <dbReference type="NCBI Taxonomy" id="930992"/>
    <lineage>
        <taxon>Eukaryota</taxon>
        <taxon>Fungi</taxon>
        <taxon>Dikarya</taxon>
        <taxon>Basidiomycota</taxon>
        <taxon>Agaricomycotina</taxon>
        <taxon>Agaricomycetes</taxon>
        <taxon>Agaricomycetidae</taxon>
        <taxon>Boletales</taxon>
        <taxon>Suillineae</taxon>
        <taxon>Suillaceae</taxon>
        <taxon>Suillus</taxon>
    </lineage>
</organism>
<dbReference type="InterPro" id="IPR001680">
    <property type="entry name" value="WD40_rpt"/>
</dbReference>
<dbReference type="AlphaFoldDB" id="A0A0D0BR25"/>
<dbReference type="STRING" id="930992.A0A0D0BR25"/>
<keyword evidence="1 3" id="KW-0853">WD repeat</keyword>
<name>A0A0D0BR25_9AGAM</name>
<dbReference type="PROSITE" id="PS50082">
    <property type="entry name" value="WD_REPEATS_2"/>
    <property type="match status" value="6"/>
</dbReference>
<dbReference type="HOGENOM" id="CLU_000288_57_33_1"/>
<evidence type="ECO:0000313" key="5">
    <source>
        <dbReference type="Proteomes" id="UP000054485"/>
    </source>
</evidence>
<dbReference type="Proteomes" id="UP000054485">
    <property type="component" value="Unassembled WGS sequence"/>
</dbReference>
<dbReference type="OrthoDB" id="674604at2759"/>
<feature type="repeat" description="WD" evidence="3">
    <location>
        <begin position="196"/>
        <end position="237"/>
    </location>
</feature>
<feature type="repeat" description="WD" evidence="3">
    <location>
        <begin position="76"/>
        <end position="110"/>
    </location>
</feature>
<dbReference type="PRINTS" id="PR00320">
    <property type="entry name" value="GPROTEINBRPT"/>
</dbReference>
<keyword evidence="5" id="KW-1185">Reference proteome</keyword>
<dbReference type="InterPro" id="IPR036322">
    <property type="entry name" value="WD40_repeat_dom_sf"/>
</dbReference>
<dbReference type="InterPro" id="IPR015943">
    <property type="entry name" value="WD40/YVTN_repeat-like_dom_sf"/>
</dbReference>
<evidence type="ECO:0000256" key="1">
    <source>
        <dbReference type="ARBA" id="ARBA00022574"/>
    </source>
</evidence>
<protein>
    <recommendedName>
        <fullName evidence="6">WD40 repeat-like protein</fullName>
    </recommendedName>
</protein>
<evidence type="ECO:0000313" key="4">
    <source>
        <dbReference type="EMBL" id="KIK48152.1"/>
    </source>
</evidence>
<dbReference type="Pfam" id="PF00400">
    <property type="entry name" value="WD40"/>
    <property type="match status" value="7"/>
</dbReference>
<evidence type="ECO:0000256" key="2">
    <source>
        <dbReference type="ARBA" id="ARBA00022737"/>
    </source>
</evidence>
<feature type="repeat" description="WD" evidence="3">
    <location>
        <begin position="111"/>
        <end position="152"/>
    </location>
</feature>
<dbReference type="PANTHER" id="PTHR19879">
    <property type="entry name" value="TRANSCRIPTION INITIATION FACTOR TFIID"/>
    <property type="match status" value="1"/>
</dbReference>
<dbReference type="InterPro" id="IPR019775">
    <property type="entry name" value="WD40_repeat_CS"/>
</dbReference>
<dbReference type="PANTHER" id="PTHR19879:SF9">
    <property type="entry name" value="TRANSCRIPTION INITIATION FACTOR TFIID SUBUNIT 5"/>
    <property type="match status" value="1"/>
</dbReference>
<sequence length="337" mass="36819">MSAYTNEIQKKPVTVARHIMRGHTGWVRGIVHPPGGRRIITCSSDGSLRLWDLESGTQMGDNWRDKGDDGDDGDQVFAIALSPVGDVVASGSYDGTVRLWDIEKGKVITKWKGHTKRVRSLCWSSDGEQVVSGYHHGAVIVWDVKTEKSVLGPFETGHEHVLAVICSPDTTKIATGGFNEHAIKIWGTKTGELLSTIKHDSHVSSLAWTSNGKKLISGSQDGLIRIFHTATWQQIAILEGHQDVVLAISLCSNDRLLASASWDTTARLWNLETNLPVGPPPLQHQEFVECVAFSTDGKLLVTGSADHDAYLWDIHAILNDAGFQDLLSSPDKVYSAP</sequence>
<dbReference type="InterPro" id="IPR020472">
    <property type="entry name" value="WD40_PAC1"/>
</dbReference>
<dbReference type="Gene3D" id="2.130.10.10">
    <property type="entry name" value="YVTN repeat-like/Quinoprotein amine dehydrogenase"/>
    <property type="match status" value="3"/>
</dbReference>
<accession>A0A0D0BR25</accession>
<dbReference type="EMBL" id="KN835140">
    <property type="protein sequence ID" value="KIK48152.1"/>
    <property type="molecule type" value="Genomic_DNA"/>
</dbReference>